<keyword evidence="11 20" id="KW-0418">Kinase</keyword>
<dbReference type="Proteomes" id="UP000554482">
    <property type="component" value="Unassembled WGS sequence"/>
</dbReference>
<organism evidence="20 21">
    <name type="scientific">Thalictrum thalictroides</name>
    <name type="common">Rue-anemone</name>
    <name type="synonym">Anemone thalictroides</name>
    <dbReference type="NCBI Taxonomy" id="46969"/>
    <lineage>
        <taxon>Eukaryota</taxon>
        <taxon>Viridiplantae</taxon>
        <taxon>Streptophyta</taxon>
        <taxon>Embryophyta</taxon>
        <taxon>Tracheophyta</taxon>
        <taxon>Spermatophyta</taxon>
        <taxon>Magnoliopsida</taxon>
        <taxon>Ranunculales</taxon>
        <taxon>Ranunculaceae</taxon>
        <taxon>Thalictroideae</taxon>
        <taxon>Thalictrum</taxon>
    </lineage>
</organism>
<evidence type="ECO:0000256" key="13">
    <source>
        <dbReference type="ARBA" id="ARBA00022989"/>
    </source>
</evidence>
<keyword evidence="13 18" id="KW-1133">Transmembrane helix</keyword>
<evidence type="ECO:0000256" key="7">
    <source>
        <dbReference type="ARBA" id="ARBA00022692"/>
    </source>
</evidence>
<dbReference type="PANTHER" id="PTHR48053">
    <property type="entry name" value="LEUCINE RICH REPEAT FAMILY PROTEIN, EXPRESSED"/>
    <property type="match status" value="1"/>
</dbReference>
<dbReference type="InterPro" id="IPR000719">
    <property type="entry name" value="Prot_kinase_dom"/>
</dbReference>
<evidence type="ECO:0000256" key="14">
    <source>
        <dbReference type="ARBA" id="ARBA00023136"/>
    </source>
</evidence>
<evidence type="ECO:0000256" key="12">
    <source>
        <dbReference type="ARBA" id="ARBA00022840"/>
    </source>
</evidence>
<evidence type="ECO:0000256" key="9">
    <source>
        <dbReference type="ARBA" id="ARBA00022737"/>
    </source>
</evidence>
<dbReference type="PROSITE" id="PS50011">
    <property type="entry name" value="PROTEIN_KINASE_DOM"/>
    <property type="match status" value="1"/>
</dbReference>
<dbReference type="GO" id="GO:0051707">
    <property type="term" value="P:response to other organism"/>
    <property type="evidence" value="ECO:0007669"/>
    <property type="project" value="UniProtKB-ARBA"/>
</dbReference>
<dbReference type="FunFam" id="3.80.10.10:FF:000453">
    <property type="entry name" value="Leucine-rich receptor-like protein kinase family protein"/>
    <property type="match status" value="1"/>
</dbReference>
<name>A0A7J6WQN8_THATH</name>
<keyword evidence="3" id="KW-1003">Cell membrane</keyword>
<dbReference type="EMBL" id="JABWDY010011583">
    <property type="protein sequence ID" value="KAF5199684.1"/>
    <property type="molecule type" value="Genomic_DNA"/>
</dbReference>
<dbReference type="GO" id="GO:0009791">
    <property type="term" value="P:post-embryonic development"/>
    <property type="evidence" value="ECO:0007669"/>
    <property type="project" value="UniProtKB-ARBA"/>
</dbReference>
<proteinExistence type="predicted"/>
<keyword evidence="15 20" id="KW-0675">Receptor</keyword>
<dbReference type="Gene3D" id="1.10.510.10">
    <property type="entry name" value="Transferase(Phosphotransferase) domain 1"/>
    <property type="match status" value="1"/>
</dbReference>
<evidence type="ECO:0000256" key="17">
    <source>
        <dbReference type="PROSITE-ProRule" id="PRU10141"/>
    </source>
</evidence>
<dbReference type="InterPro" id="IPR011009">
    <property type="entry name" value="Kinase-like_dom_sf"/>
</dbReference>
<dbReference type="Gene3D" id="3.30.200.20">
    <property type="entry name" value="Phosphorylase Kinase, domain 1"/>
    <property type="match status" value="1"/>
</dbReference>
<dbReference type="SUPFAM" id="SSF56112">
    <property type="entry name" value="Protein kinase-like (PK-like)"/>
    <property type="match status" value="1"/>
</dbReference>
<evidence type="ECO:0000256" key="5">
    <source>
        <dbReference type="ARBA" id="ARBA00022614"/>
    </source>
</evidence>
<dbReference type="FunFam" id="3.80.10.10:FF:000470">
    <property type="entry name" value="LRR receptor-like serine/threonine-protein kinase RPK2"/>
    <property type="match status" value="1"/>
</dbReference>
<evidence type="ECO:0000256" key="16">
    <source>
        <dbReference type="ARBA" id="ARBA00023180"/>
    </source>
</evidence>
<evidence type="ECO:0000256" key="2">
    <source>
        <dbReference type="ARBA" id="ARBA00012513"/>
    </source>
</evidence>
<protein>
    <recommendedName>
        <fullName evidence="2">non-specific serine/threonine protein kinase</fullName>
        <ecNumber evidence="2">2.7.11.1</ecNumber>
    </recommendedName>
</protein>
<dbReference type="GO" id="GO:0005886">
    <property type="term" value="C:plasma membrane"/>
    <property type="evidence" value="ECO:0007669"/>
    <property type="project" value="UniProtKB-SubCell"/>
</dbReference>
<evidence type="ECO:0000259" key="19">
    <source>
        <dbReference type="PROSITE" id="PS50011"/>
    </source>
</evidence>
<dbReference type="FunFam" id="3.80.10.10:FF:000215">
    <property type="entry name" value="Receptor-like protein kinase HSL1"/>
    <property type="match status" value="1"/>
</dbReference>
<dbReference type="InterPro" id="IPR032675">
    <property type="entry name" value="LRR_dom_sf"/>
</dbReference>
<evidence type="ECO:0000256" key="15">
    <source>
        <dbReference type="ARBA" id="ARBA00023170"/>
    </source>
</evidence>
<comment type="caution">
    <text evidence="20">The sequence shown here is derived from an EMBL/GenBank/DDBJ whole genome shotgun (WGS) entry which is preliminary data.</text>
</comment>
<dbReference type="InterPro" id="IPR017441">
    <property type="entry name" value="Protein_kinase_ATP_BS"/>
</dbReference>
<dbReference type="AlphaFoldDB" id="A0A7J6WQN8"/>
<comment type="subcellular location">
    <subcellularLocation>
        <location evidence="1">Cell membrane</location>
        <topology evidence="1">Single-pass type I membrane protein</topology>
    </subcellularLocation>
</comment>
<dbReference type="GO" id="GO:0006952">
    <property type="term" value="P:defense response"/>
    <property type="evidence" value="ECO:0007669"/>
    <property type="project" value="UniProtKB-ARBA"/>
</dbReference>
<keyword evidence="21" id="KW-1185">Reference proteome</keyword>
<dbReference type="InterPro" id="IPR051716">
    <property type="entry name" value="Plant_RL_S/T_kinase"/>
</dbReference>
<feature type="transmembrane region" description="Helical" evidence="18">
    <location>
        <begin position="520"/>
        <end position="544"/>
    </location>
</feature>
<evidence type="ECO:0000313" key="20">
    <source>
        <dbReference type="EMBL" id="KAF5199684.1"/>
    </source>
</evidence>
<dbReference type="Pfam" id="PF07714">
    <property type="entry name" value="PK_Tyr_Ser-Thr"/>
    <property type="match status" value="1"/>
</dbReference>
<keyword evidence="7 18" id="KW-0812">Transmembrane</keyword>
<evidence type="ECO:0000256" key="6">
    <source>
        <dbReference type="ARBA" id="ARBA00022679"/>
    </source>
</evidence>
<dbReference type="Pfam" id="PF00560">
    <property type="entry name" value="LRR_1"/>
    <property type="match status" value="6"/>
</dbReference>
<keyword evidence="6" id="KW-0808">Transferase</keyword>
<accession>A0A7J6WQN8</accession>
<dbReference type="Pfam" id="PF00069">
    <property type="entry name" value="Pkinase"/>
    <property type="match status" value="1"/>
</dbReference>
<dbReference type="GO" id="GO:0051606">
    <property type="term" value="P:detection of stimulus"/>
    <property type="evidence" value="ECO:0007669"/>
    <property type="project" value="UniProtKB-ARBA"/>
</dbReference>
<dbReference type="InterPro" id="IPR001611">
    <property type="entry name" value="Leu-rich_rpt"/>
</dbReference>
<dbReference type="OrthoDB" id="2021138at2759"/>
<evidence type="ECO:0000256" key="11">
    <source>
        <dbReference type="ARBA" id="ARBA00022777"/>
    </source>
</evidence>
<dbReference type="PROSITE" id="PS00107">
    <property type="entry name" value="PROTEIN_KINASE_ATP"/>
    <property type="match status" value="1"/>
</dbReference>
<evidence type="ECO:0000256" key="8">
    <source>
        <dbReference type="ARBA" id="ARBA00022729"/>
    </source>
</evidence>
<evidence type="ECO:0000256" key="4">
    <source>
        <dbReference type="ARBA" id="ARBA00022527"/>
    </source>
</evidence>
<dbReference type="SUPFAM" id="SSF52058">
    <property type="entry name" value="L domain-like"/>
    <property type="match status" value="2"/>
</dbReference>
<dbReference type="FunFam" id="3.30.200.20:FF:000711">
    <property type="entry name" value="Receptor-like protein kinase HSL1"/>
    <property type="match status" value="1"/>
</dbReference>
<dbReference type="GO" id="GO:0004674">
    <property type="term" value="F:protein serine/threonine kinase activity"/>
    <property type="evidence" value="ECO:0007669"/>
    <property type="project" value="UniProtKB-KW"/>
</dbReference>
<feature type="domain" description="Protein kinase" evidence="19">
    <location>
        <begin position="578"/>
        <end position="817"/>
    </location>
</feature>
<keyword evidence="16" id="KW-0325">Glycoprotein</keyword>
<evidence type="ECO:0000256" key="3">
    <source>
        <dbReference type="ARBA" id="ARBA00022475"/>
    </source>
</evidence>
<reference evidence="20 21" key="1">
    <citation type="submission" date="2020-06" db="EMBL/GenBank/DDBJ databases">
        <title>Transcriptomic and genomic resources for Thalictrum thalictroides and T. hernandezii: Facilitating candidate gene discovery in an emerging model plant lineage.</title>
        <authorList>
            <person name="Arias T."/>
            <person name="Riano-Pachon D.M."/>
            <person name="Di Stilio V.S."/>
        </authorList>
    </citation>
    <scope>NUCLEOTIDE SEQUENCE [LARGE SCALE GENOMIC DNA]</scope>
    <source>
        <strain evidence="21">cv. WT478/WT964</strain>
        <tissue evidence="20">Leaves</tissue>
    </source>
</reference>
<keyword evidence="4" id="KW-0723">Serine/threonine-protein kinase</keyword>
<keyword evidence="12 17" id="KW-0067">ATP-binding</keyword>
<keyword evidence="10 17" id="KW-0547">Nucleotide-binding</keyword>
<evidence type="ECO:0000313" key="21">
    <source>
        <dbReference type="Proteomes" id="UP000554482"/>
    </source>
</evidence>
<dbReference type="InterPro" id="IPR001245">
    <property type="entry name" value="Ser-Thr/Tyr_kinase_cat_dom"/>
</dbReference>
<dbReference type="Pfam" id="PF23598">
    <property type="entry name" value="LRR_14"/>
    <property type="match status" value="1"/>
</dbReference>
<dbReference type="EC" id="2.7.11.1" evidence="2"/>
<evidence type="ECO:0000256" key="1">
    <source>
        <dbReference type="ARBA" id="ARBA00004251"/>
    </source>
</evidence>
<feature type="binding site" evidence="17">
    <location>
        <position position="607"/>
    </location>
    <ligand>
        <name>ATP</name>
        <dbReference type="ChEBI" id="CHEBI:30616"/>
    </ligand>
</feature>
<gene>
    <name evidence="20" type="ORF">FRX31_010730</name>
</gene>
<keyword evidence="8" id="KW-0732">Signal</keyword>
<keyword evidence="14 18" id="KW-0472">Membrane</keyword>
<dbReference type="InterPro" id="IPR055414">
    <property type="entry name" value="LRR_R13L4/SHOC2-like"/>
</dbReference>
<dbReference type="Gene3D" id="3.80.10.10">
    <property type="entry name" value="Ribonuclease Inhibitor"/>
    <property type="match status" value="3"/>
</dbReference>
<dbReference type="GO" id="GO:0005524">
    <property type="term" value="F:ATP binding"/>
    <property type="evidence" value="ECO:0007669"/>
    <property type="project" value="UniProtKB-UniRule"/>
</dbReference>
<sequence>MNSTIQTEFFQTGMQKITLHVTGPIPSTLSDIPNLRYLDLSGNNFSGDIPISFSKFRQLEFLSLIENLLDGTIPGFLGKIRTLKQLNLSFNPFSSSEIPSQFGDLVSLQVLWLSGCNLVGRIPESLGRLQSLRNLDLSINNLNGRIPNSLTELSNVVQIELYNNSLTGELPLNFSKLKSLRRFDVSTNNLEGKIPNELCELPLESLNLFENRFEGSLPESLAQSPNLFELRLFSNQLSGELPKNLGKNSPLTLIDVSGNKFSGKIPASLCENGVLEELLLIGNAFTGSIPEQLSQCSSLTRVRLKGNMLSGEVPSGFWGLPNVYLLELIDNSLSGSISKSIAGATSLSVLLISGNGLSGRIPVEIGSLDSLVEFSASDNRLSGYLPVSLLNFSQLVKFDVHSNELYGELPVGIGSWKKLNELNLRNNRLSGEIPAELGSLPVLNYLDLSDNQFVGKIPFELQNLKLNEFNLSNNHLTGNLPPSYAKEIYRRSFLGNPGLCSDLKGLCPSKNEAPSRDFIWLYRSIFILAVILLILGLAWFYFYYQSFKKVKREIDNPKWTLTSFHKVRFSELEILGSLDEDCVIGSGASGKVYKVILSNGEAVAVKKLWGDMKKGEDGDVEKGRVHDDGFQAEVETLGKIRHKNIVKLWCCCTTRDCKLLIYEYMPNGSLGDLLHSSKGSSCGYIAPEYAYTLRVNEKSDIYSFGVVLLELVTGRLPVDPEFGEKDLVKWVCYMVDQKGVDHVIDPNLDACFKEEICRVLSIGILCTSPLPINRPSMRRVVNMLQEVHPESKLKIIKDDKLSQCYSEDYSSDQGSIV</sequence>
<evidence type="ECO:0000256" key="10">
    <source>
        <dbReference type="ARBA" id="ARBA00022741"/>
    </source>
</evidence>
<keyword evidence="5" id="KW-0433">Leucine-rich repeat</keyword>
<keyword evidence="9" id="KW-0677">Repeat</keyword>
<evidence type="ECO:0000256" key="18">
    <source>
        <dbReference type="SAM" id="Phobius"/>
    </source>
</evidence>
<dbReference type="PANTHER" id="PTHR48053:SF159">
    <property type="entry name" value="PROTEIN KINASE DOMAIN-CONTAINING PROTEIN"/>
    <property type="match status" value="1"/>
</dbReference>